<sequence length="273" mass="30151">MTKFKGCIDIHDGQVKQIVGASLRSDRDQETSKTVTTNFISLKPSSYYSDLYKTNKIEGTHVIKLGSSESNIQSAKLALHTWPGHLQIGGGINDTNAAQWLKDGASKVIVTSWLFPEGKFSLERLKKLVLLIGAERIVVDLSCKTKINEKDGSPEWYVAINKWTKLTDLQLSEQLFVHLSQYCSEFLIHAADVEGLCNGIDETLVSQLGKWFKNPALKGKTVVYAGGAKSIDDLAIVDKLSDGLVDLTYGSALDIFGGNLVKFDECVEWNNKH</sequence>
<comment type="caution">
    <text evidence="13">The sequence shown here is derived from an EMBL/GenBank/DDBJ whole genome shotgun (WGS) entry which is preliminary data.</text>
</comment>
<evidence type="ECO:0000256" key="7">
    <source>
        <dbReference type="ARBA" id="ARBA00023102"/>
    </source>
</evidence>
<evidence type="ECO:0000256" key="4">
    <source>
        <dbReference type="ARBA" id="ARBA00012550"/>
    </source>
</evidence>
<dbReference type="EMBL" id="BTFZ01000004">
    <property type="protein sequence ID" value="GMM35011.1"/>
    <property type="molecule type" value="Genomic_DNA"/>
</dbReference>
<evidence type="ECO:0000256" key="3">
    <source>
        <dbReference type="ARBA" id="ARBA00009667"/>
    </source>
</evidence>
<evidence type="ECO:0000313" key="13">
    <source>
        <dbReference type="EMBL" id="GMM35011.1"/>
    </source>
</evidence>
<evidence type="ECO:0000256" key="6">
    <source>
        <dbReference type="ARBA" id="ARBA00022605"/>
    </source>
</evidence>
<dbReference type="InterPro" id="IPR011858">
    <property type="entry name" value="His6/HISN3"/>
</dbReference>
<evidence type="ECO:0000256" key="2">
    <source>
        <dbReference type="ARBA" id="ARBA00005133"/>
    </source>
</evidence>
<comment type="subcellular location">
    <subcellularLocation>
        <location evidence="12">Cytoplasm</location>
    </subcellularLocation>
</comment>
<keyword evidence="12" id="KW-0963">Cytoplasm</keyword>
<dbReference type="PANTHER" id="PTHR43090:SF2">
    <property type="entry name" value="1-(5-PHOSPHORIBOSYL)-5-[(5-PHOSPHORIBOSYLAMINO)METHYLIDENEAMINO] IMIDAZOLE-4-CARBOXAMIDE ISOMERASE"/>
    <property type="match status" value="1"/>
</dbReference>
<comment type="catalytic activity">
    <reaction evidence="1 12">
        <text>1-(5-phospho-beta-D-ribosyl)-5-[(5-phospho-beta-D-ribosylamino)methylideneamino]imidazole-4-carboxamide = 5-[(5-phospho-1-deoxy-D-ribulos-1-ylimino)methylamino]-1-(5-phospho-beta-D-ribosyl)imidazole-4-carboxamide</text>
        <dbReference type="Rhea" id="RHEA:15469"/>
        <dbReference type="ChEBI" id="CHEBI:58435"/>
        <dbReference type="ChEBI" id="CHEBI:58525"/>
        <dbReference type="EC" id="5.3.1.16"/>
    </reaction>
</comment>
<evidence type="ECO:0000256" key="10">
    <source>
        <dbReference type="ARBA" id="ARBA00031376"/>
    </source>
</evidence>
<dbReference type="InterPro" id="IPR044524">
    <property type="entry name" value="Isoase_HisA-like"/>
</dbReference>
<evidence type="ECO:0000256" key="1">
    <source>
        <dbReference type="ARBA" id="ARBA00000901"/>
    </source>
</evidence>
<dbReference type="InterPro" id="IPR011060">
    <property type="entry name" value="RibuloseP-bd_barrel"/>
</dbReference>
<dbReference type="GO" id="GO:0000162">
    <property type="term" value="P:L-tryptophan biosynthetic process"/>
    <property type="evidence" value="ECO:0007669"/>
    <property type="project" value="TreeGrafter"/>
</dbReference>
<dbReference type="GO" id="GO:0000105">
    <property type="term" value="P:L-histidine biosynthetic process"/>
    <property type="evidence" value="ECO:0007669"/>
    <property type="project" value="UniProtKB-KW"/>
</dbReference>
<accession>A0AAV5QK51</accession>
<dbReference type="GO" id="GO:0005737">
    <property type="term" value="C:cytoplasm"/>
    <property type="evidence" value="ECO:0007669"/>
    <property type="project" value="UniProtKB-SubCell"/>
</dbReference>
<dbReference type="InterPro" id="IPR013785">
    <property type="entry name" value="Aldolase_TIM"/>
</dbReference>
<protein>
    <recommendedName>
        <fullName evidence="5 12">1-(5-phosphoribosyl)-5-[(5-phosphoribosylamino)methylideneamino] imidazole-4-carboxamide isomerase</fullName>
        <ecNumber evidence="4 12">5.3.1.16</ecNumber>
    </recommendedName>
    <alternativeName>
        <fullName evidence="10 12">5-proFAR isomerase</fullName>
    </alternativeName>
    <alternativeName>
        <fullName evidence="9 12">Phosphoribosylformimino-5-aminoimidazole carboxamide ribotide isomerase</fullName>
    </alternativeName>
</protein>
<evidence type="ECO:0000256" key="8">
    <source>
        <dbReference type="ARBA" id="ARBA00023235"/>
    </source>
</evidence>
<dbReference type="Proteomes" id="UP001360560">
    <property type="component" value="Unassembled WGS sequence"/>
</dbReference>
<evidence type="ECO:0000256" key="12">
    <source>
        <dbReference type="RuleBase" id="RU364022"/>
    </source>
</evidence>
<proteinExistence type="inferred from homology"/>
<keyword evidence="6 11" id="KW-0028">Amino-acid biosynthesis</keyword>
<dbReference type="AlphaFoldDB" id="A0AAV5QK51"/>
<keyword evidence="7 11" id="KW-0368">Histidine biosynthesis</keyword>
<evidence type="ECO:0000256" key="11">
    <source>
        <dbReference type="RuleBase" id="RU003657"/>
    </source>
</evidence>
<dbReference type="InterPro" id="IPR006062">
    <property type="entry name" value="His_biosynth"/>
</dbReference>
<organism evidence="13 14">
    <name type="scientific">Saccharomycopsis crataegensis</name>
    <dbReference type="NCBI Taxonomy" id="43959"/>
    <lineage>
        <taxon>Eukaryota</taxon>
        <taxon>Fungi</taxon>
        <taxon>Dikarya</taxon>
        <taxon>Ascomycota</taxon>
        <taxon>Saccharomycotina</taxon>
        <taxon>Saccharomycetes</taxon>
        <taxon>Saccharomycopsidaceae</taxon>
        <taxon>Saccharomycopsis</taxon>
    </lineage>
</organism>
<reference evidence="13 14" key="1">
    <citation type="journal article" date="2023" name="Elife">
        <title>Identification of key yeast species and microbe-microbe interactions impacting larval growth of Drosophila in the wild.</title>
        <authorList>
            <person name="Mure A."/>
            <person name="Sugiura Y."/>
            <person name="Maeda R."/>
            <person name="Honda K."/>
            <person name="Sakurai N."/>
            <person name="Takahashi Y."/>
            <person name="Watada M."/>
            <person name="Katoh T."/>
            <person name="Gotoh A."/>
            <person name="Gotoh Y."/>
            <person name="Taniguchi I."/>
            <person name="Nakamura K."/>
            <person name="Hayashi T."/>
            <person name="Katayama T."/>
            <person name="Uemura T."/>
            <person name="Hattori Y."/>
        </authorList>
    </citation>
    <scope>NUCLEOTIDE SEQUENCE [LARGE SCALE GENOMIC DNA]</scope>
    <source>
        <strain evidence="13 14">SC-9</strain>
    </source>
</reference>
<dbReference type="EC" id="5.3.1.16" evidence="4 12"/>
<dbReference type="Gene3D" id="3.20.20.70">
    <property type="entry name" value="Aldolase class I"/>
    <property type="match status" value="1"/>
</dbReference>
<keyword evidence="14" id="KW-1185">Reference proteome</keyword>
<dbReference type="SUPFAM" id="SSF51366">
    <property type="entry name" value="Ribulose-phoshate binding barrel"/>
    <property type="match status" value="1"/>
</dbReference>
<dbReference type="Pfam" id="PF00977">
    <property type="entry name" value="His_biosynth"/>
    <property type="match status" value="1"/>
</dbReference>
<dbReference type="CDD" id="cd04723">
    <property type="entry name" value="HisA_HisF"/>
    <property type="match status" value="1"/>
</dbReference>
<dbReference type="GeneID" id="90072990"/>
<comment type="pathway">
    <text evidence="2 12">Amino-acid biosynthesis; L-histidine biosynthesis; L-histidine from 5-phospho-alpha-D-ribose 1-diphosphate: step 4/9.</text>
</comment>
<gene>
    <name evidence="13" type="ORF">DASC09_023360</name>
</gene>
<evidence type="ECO:0000313" key="14">
    <source>
        <dbReference type="Proteomes" id="UP001360560"/>
    </source>
</evidence>
<dbReference type="FunFam" id="3.20.20.70:FF:000110">
    <property type="entry name" value="1-(5-phosphoribosyl)-5-[(5-phosphoribosylamino)methylideneamino] imidazole-4-carboxamide isomerase, chloroplastic"/>
    <property type="match status" value="1"/>
</dbReference>
<dbReference type="RefSeq" id="XP_064852011.1">
    <property type="nucleotide sequence ID" value="XM_064995939.1"/>
</dbReference>
<dbReference type="PANTHER" id="PTHR43090">
    <property type="entry name" value="1-(5-PHOSPHORIBOSYL)-5-[(5-PHOSPHORIBOSYLAMINO)METHYLIDENEAMINO] IMIDAZOLE-4-CARBOXAMIDE ISOMERASE"/>
    <property type="match status" value="1"/>
</dbReference>
<evidence type="ECO:0000256" key="5">
    <source>
        <dbReference type="ARBA" id="ARBA00018464"/>
    </source>
</evidence>
<dbReference type="NCBIfam" id="TIGR02129">
    <property type="entry name" value="hisA_euk"/>
    <property type="match status" value="1"/>
</dbReference>
<comment type="similarity">
    <text evidence="3 11">Belongs to the HisA/HisF family.</text>
</comment>
<name>A0AAV5QK51_9ASCO</name>
<evidence type="ECO:0000256" key="9">
    <source>
        <dbReference type="ARBA" id="ARBA00030547"/>
    </source>
</evidence>
<keyword evidence="8 12" id="KW-0413">Isomerase</keyword>
<dbReference type="GO" id="GO:0003949">
    <property type="term" value="F:1-(5-phosphoribosyl)-5-[(5-phosphoribosylamino)methylideneamino]imidazole-4-carboxamide isomerase activity"/>
    <property type="evidence" value="ECO:0007669"/>
    <property type="project" value="UniProtKB-EC"/>
</dbReference>